<evidence type="ECO:0000313" key="1">
    <source>
        <dbReference type="EMBL" id="GAA0728168.1"/>
    </source>
</evidence>
<comment type="caution">
    <text evidence="1">The sequence shown here is derived from an EMBL/GenBank/DDBJ whole genome shotgun (WGS) entry which is preliminary data.</text>
</comment>
<organism evidence="1 2">
    <name type="scientific">Clostridium malenominatum</name>
    <dbReference type="NCBI Taxonomy" id="1539"/>
    <lineage>
        <taxon>Bacteria</taxon>
        <taxon>Bacillati</taxon>
        <taxon>Bacillota</taxon>
        <taxon>Clostridia</taxon>
        <taxon>Eubacteriales</taxon>
        <taxon>Clostridiaceae</taxon>
        <taxon>Clostridium</taxon>
    </lineage>
</organism>
<proteinExistence type="predicted"/>
<sequence length="343" mass="40232">MFINKIPKSYSEREGIVEQISNWVFSGEQFLNIVTVPNNSSFVLTKAIANFLSLNKKVLYITNEKEESIDLFRNLKRRAIPRNYGYLRNAAIEINKNLIVCNCENALRLRNKYDLVIYDDIRSLPIYNKYEIIDIMAKCSSDNGKLISYSIEGIFNKKREINLPVMESALPLVEPRVITTKIDLNTDIPYTIYEYLKWWLKLEKRVVIYVPDEESVTNVCNYISKYCKGLANNIISYYKSERDEKPLLTFNKYNKGILVTNDLKEKLRGVYRGREVNEMIFFANNSLFDYRKLAYLCGEEAINNMKSKEIIFVANEETEHMDRAKNIIRNFNKEAWEMGLLNI</sequence>
<dbReference type="RefSeq" id="WP_343770417.1">
    <property type="nucleotide sequence ID" value="NZ_BAAACF010000003.1"/>
</dbReference>
<evidence type="ECO:0000313" key="2">
    <source>
        <dbReference type="Proteomes" id="UP001500339"/>
    </source>
</evidence>
<accession>A0ABP3UCB9</accession>
<name>A0ABP3UCB9_9CLOT</name>
<dbReference type="EMBL" id="BAAACF010000003">
    <property type="protein sequence ID" value="GAA0728168.1"/>
    <property type="molecule type" value="Genomic_DNA"/>
</dbReference>
<dbReference type="Proteomes" id="UP001500339">
    <property type="component" value="Unassembled WGS sequence"/>
</dbReference>
<gene>
    <name evidence="1" type="ORF">GCM10008905_26690</name>
</gene>
<keyword evidence="2" id="KW-1185">Reference proteome</keyword>
<protein>
    <submittedName>
        <fullName evidence="1">Uncharacterized protein</fullName>
    </submittedName>
</protein>
<reference evidence="2" key="1">
    <citation type="journal article" date="2019" name="Int. J. Syst. Evol. Microbiol.">
        <title>The Global Catalogue of Microorganisms (GCM) 10K type strain sequencing project: providing services to taxonomists for standard genome sequencing and annotation.</title>
        <authorList>
            <consortium name="The Broad Institute Genomics Platform"/>
            <consortium name="The Broad Institute Genome Sequencing Center for Infectious Disease"/>
            <person name="Wu L."/>
            <person name="Ma J."/>
        </authorList>
    </citation>
    <scope>NUCLEOTIDE SEQUENCE [LARGE SCALE GENOMIC DNA]</scope>
    <source>
        <strain evidence="2">JCM 1405</strain>
    </source>
</reference>